<reference evidence="1" key="1">
    <citation type="submission" date="2019-12" db="EMBL/GenBank/DDBJ databases">
        <authorList>
            <person name="Scholes J."/>
        </authorList>
    </citation>
    <scope>NUCLEOTIDE SEQUENCE</scope>
</reference>
<accession>A0A9N7R7B3</accession>
<dbReference type="OrthoDB" id="913719at2759"/>
<comment type="caution">
    <text evidence="1">The sequence shown here is derived from an EMBL/GenBank/DDBJ whole genome shotgun (WGS) entry which is preliminary data.</text>
</comment>
<organism evidence="1 2">
    <name type="scientific">Striga hermonthica</name>
    <name type="common">Purple witchweed</name>
    <name type="synonym">Buchnera hermonthica</name>
    <dbReference type="NCBI Taxonomy" id="68872"/>
    <lineage>
        <taxon>Eukaryota</taxon>
        <taxon>Viridiplantae</taxon>
        <taxon>Streptophyta</taxon>
        <taxon>Embryophyta</taxon>
        <taxon>Tracheophyta</taxon>
        <taxon>Spermatophyta</taxon>
        <taxon>Magnoliopsida</taxon>
        <taxon>eudicotyledons</taxon>
        <taxon>Gunneridae</taxon>
        <taxon>Pentapetalae</taxon>
        <taxon>asterids</taxon>
        <taxon>lamiids</taxon>
        <taxon>Lamiales</taxon>
        <taxon>Orobanchaceae</taxon>
        <taxon>Buchnereae</taxon>
        <taxon>Striga</taxon>
    </lineage>
</organism>
<name>A0A9N7R7B3_STRHE</name>
<dbReference type="PANTHER" id="PTHR35317">
    <property type="entry name" value="OS04G0629600 PROTEIN"/>
    <property type="match status" value="1"/>
</dbReference>
<evidence type="ECO:0008006" key="3">
    <source>
        <dbReference type="Google" id="ProtNLM"/>
    </source>
</evidence>
<protein>
    <recommendedName>
        <fullName evidence="3">Gag-pol polyprotein</fullName>
    </recommendedName>
</protein>
<evidence type="ECO:0000313" key="2">
    <source>
        <dbReference type="Proteomes" id="UP001153555"/>
    </source>
</evidence>
<dbReference type="Pfam" id="PF14223">
    <property type="entry name" value="Retrotran_gag_2"/>
    <property type="match status" value="1"/>
</dbReference>
<proteinExistence type="predicted"/>
<dbReference type="Proteomes" id="UP001153555">
    <property type="component" value="Unassembled WGS sequence"/>
</dbReference>
<evidence type="ECO:0000313" key="1">
    <source>
        <dbReference type="EMBL" id="CAA0816709.1"/>
    </source>
</evidence>
<dbReference type="PANTHER" id="PTHR35317:SF35">
    <property type="entry name" value="DUF4219 DOMAIN-CONTAINING PROTEIN"/>
    <property type="match status" value="1"/>
</dbReference>
<keyword evidence="2" id="KW-1185">Reference proteome</keyword>
<dbReference type="AlphaFoldDB" id="A0A9N7R7B3"/>
<dbReference type="EMBL" id="CACSLK010014283">
    <property type="protein sequence ID" value="CAA0816709.1"/>
    <property type="molecule type" value="Genomic_DNA"/>
</dbReference>
<sequence length="224" mass="24824">MGASSVEVEGVKHEKNEAEYNTNESSLANFNSKALNAIFGTVDENMFCLISTCTTAKHAWDTLQHHCEGSKGVCQMRLRLLAAKFETIRILENENISSYTAKLMNIANECYSLGESISNEKLVVKVMRSLPKRFNMMITALDVSKDVTTIRFDDLVGTLKTFEMNLESSDAPDVVPDVAPNVMIPDTTPDTASEATHISDEQIIILEAETRSDVNVTDRGRVVR</sequence>
<gene>
    <name evidence="1" type="ORF">SHERM_16575</name>
</gene>